<dbReference type="AlphaFoldDB" id="A0A3S3LK42"/>
<feature type="domain" description="Tripartite ATP-independent periplasmic transporters DctQ component" evidence="11">
    <location>
        <begin position="57"/>
        <end position="188"/>
    </location>
</feature>
<gene>
    <name evidence="12" type="ORF">EOW66_16605</name>
</gene>
<evidence type="ECO:0000256" key="5">
    <source>
        <dbReference type="ARBA" id="ARBA00022692"/>
    </source>
</evidence>
<organism evidence="12 13">
    <name type="scientific">Paenirhodobacter huangdaonensis</name>
    <dbReference type="NCBI Taxonomy" id="2501515"/>
    <lineage>
        <taxon>Bacteria</taxon>
        <taxon>Pseudomonadati</taxon>
        <taxon>Pseudomonadota</taxon>
        <taxon>Alphaproteobacteria</taxon>
        <taxon>Rhodobacterales</taxon>
        <taxon>Rhodobacter group</taxon>
        <taxon>Paenirhodobacter</taxon>
    </lineage>
</organism>
<dbReference type="GO" id="GO:0022857">
    <property type="term" value="F:transmembrane transporter activity"/>
    <property type="evidence" value="ECO:0007669"/>
    <property type="project" value="UniProtKB-UniRule"/>
</dbReference>
<keyword evidence="5 9" id="KW-0812">Transmembrane</keyword>
<evidence type="ECO:0000256" key="6">
    <source>
        <dbReference type="ARBA" id="ARBA00022989"/>
    </source>
</evidence>
<dbReference type="Pfam" id="PF04290">
    <property type="entry name" value="DctQ"/>
    <property type="match status" value="1"/>
</dbReference>
<feature type="transmembrane region" description="Helical" evidence="9">
    <location>
        <begin position="118"/>
        <end position="140"/>
    </location>
</feature>
<keyword evidence="3" id="KW-1003">Cell membrane</keyword>
<dbReference type="PANTHER" id="PTHR35011">
    <property type="entry name" value="2,3-DIKETO-L-GULONATE TRAP TRANSPORTER SMALL PERMEASE PROTEIN YIAM"/>
    <property type="match status" value="1"/>
</dbReference>
<evidence type="ECO:0000256" key="10">
    <source>
        <dbReference type="SAM" id="MobiDB-lite"/>
    </source>
</evidence>
<feature type="transmembrane region" description="Helical" evidence="9">
    <location>
        <begin position="41"/>
        <end position="60"/>
    </location>
</feature>
<comment type="function">
    <text evidence="9">Part of the tripartite ATP-independent periplasmic (TRAP) transport system.</text>
</comment>
<evidence type="ECO:0000256" key="1">
    <source>
        <dbReference type="ARBA" id="ARBA00004429"/>
    </source>
</evidence>
<keyword evidence="4 9" id="KW-0997">Cell inner membrane</keyword>
<comment type="subcellular location">
    <subcellularLocation>
        <location evidence="1 9">Cell inner membrane</location>
        <topology evidence="1 9">Multi-pass membrane protein</topology>
    </subcellularLocation>
</comment>
<evidence type="ECO:0000256" key="7">
    <source>
        <dbReference type="ARBA" id="ARBA00023136"/>
    </source>
</evidence>
<evidence type="ECO:0000256" key="2">
    <source>
        <dbReference type="ARBA" id="ARBA00022448"/>
    </source>
</evidence>
<dbReference type="InterPro" id="IPR007387">
    <property type="entry name" value="TRAP_DctQ"/>
</dbReference>
<evidence type="ECO:0000259" key="11">
    <source>
        <dbReference type="Pfam" id="PF04290"/>
    </source>
</evidence>
<evidence type="ECO:0000256" key="9">
    <source>
        <dbReference type="RuleBase" id="RU369079"/>
    </source>
</evidence>
<comment type="caution">
    <text evidence="12">The sequence shown here is derived from an EMBL/GenBank/DDBJ whole genome shotgun (WGS) entry which is preliminary data.</text>
</comment>
<protein>
    <recommendedName>
        <fullName evidence="9">TRAP transporter small permease protein</fullName>
    </recommendedName>
</protein>
<comment type="subunit">
    <text evidence="9">The complex comprises the extracytoplasmic solute receptor protein and the two transmembrane proteins.</text>
</comment>
<keyword evidence="7 9" id="KW-0472">Membrane</keyword>
<dbReference type="InterPro" id="IPR055348">
    <property type="entry name" value="DctQ"/>
</dbReference>
<comment type="similarity">
    <text evidence="8 9">Belongs to the TRAP transporter small permease family.</text>
</comment>
<dbReference type="GO" id="GO:0005886">
    <property type="term" value="C:plasma membrane"/>
    <property type="evidence" value="ECO:0007669"/>
    <property type="project" value="UniProtKB-SubCell"/>
</dbReference>
<evidence type="ECO:0000313" key="13">
    <source>
        <dbReference type="Proteomes" id="UP000288071"/>
    </source>
</evidence>
<feature type="transmembrane region" description="Helical" evidence="9">
    <location>
        <begin position="80"/>
        <end position="98"/>
    </location>
</feature>
<proteinExistence type="inferred from homology"/>
<evidence type="ECO:0000256" key="4">
    <source>
        <dbReference type="ARBA" id="ARBA00022519"/>
    </source>
</evidence>
<keyword evidence="13" id="KW-1185">Reference proteome</keyword>
<reference evidence="13" key="2">
    <citation type="submission" date="2019-01" db="EMBL/GenBank/DDBJ databases">
        <title>Sinorhodobacter populi sp. nov. isolated from the symptomatic bark tissue of Populus euramericana canker.</title>
        <authorList>
            <person name="Li Y."/>
        </authorList>
    </citation>
    <scope>NUCLEOTIDE SEQUENCE [LARGE SCALE GENOMIC DNA]</scope>
    <source>
        <strain evidence="13">CGMCC 1.12963</strain>
    </source>
</reference>
<evidence type="ECO:0000313" key="12">
    <source>
        <dbReference type="EMBL" id="RWR49494.1"/>
    </source>
</evidence>
<dbReference type="EMBL" id="SAVA01000011">
    <property type="protein sequence ID" value="RWR49494.1"/>
    <property type="molecule type" value="Genomic_DNA"/>
</dbReference>
<evidence type="ECO:0000256" key="3">
    <source>
        <dbReference type="ARBA" id="ARBA00022475"/>
    </source>
</evidence>
<dbReference type="Proteomes" id="UP000288071">
    <property type="component" value="Unassembled WGS sequence"/>
</dbReference>
<feature type="region of interest" description="Disordered" evidence="10">
    <location>
        <begin position="1"/>
        <end position="24"/>
    </location>
</feature>
<sequence>MPGCRPSVPTAASDRLTGPASPGAGPASPLFLKRSISMKRLSVIAGWVFGLGMLGLSLFVTLDVVARKFFGFSFEGTDEMGGYVLAVGAGLTFVVALAEGAHMRIDVVYAKLPVTARAIVDVLAATTLAGMAALLVWLGWRTLDESLAYHSTAPTPWATPLVWPQAVWLIALAAFLLLTLIVLVQSLRLVLTGRFREANARFGSAAEKTELEAELADLQRRI</sequence>
<reference evidence="12 13" key="1">
    <citation type="submission" date="2019-01" db="EMBL/GenBank/DDBJ databases">
        <title>Sinorhodobacter populi sp. nov. isolated from the symptomatic bark tissue of Populus euramericana canker.</title>
        <authorList>
            <person name="Xu G."/>
        </authorList>
    </citation>
    <scope>NUCLEOTIDE SEQUENCE [LARGE SCALE GENOMIC DNA]</scope>
    <source>
        <strain evidence="12 13">CGMCC 1.12963</strain>
    </source>
</reference>
<accession>A0A3S3LK42</accession>
<name>A0A3S3LK42_9RHOB</name>
<keyword evidence="2 9" id="KW-0813">Transport</keyword>
<keyword evidence="6 9" id="KW-1133">Transmembrane helix</keyword>
<evidence type="ECO:0000256" key="8">
    <source>
        <dbReference type="ARBA" id="ARBA00038436"/>
    </source>
</evidence>
<feature type="transmembrane region" description="Helical" evidence="9">
    <location>
        <begin position="166"/>
        <end position="191"/>
    </location>
</feature>